<gene>
    <name evidence="14" type="primary">NCAPD3</name>
</gene>
<comment type="function">
    <text evidence="8">Regulatory subunit of the condensin-2 complex, a complex which establishes mitotic chromosome architecture and is involved in physical rigidity of the chromatid axis. May promote the resolution of double-strand DNA catenanes (intertwines) between sister chromatids. Condensin-mediated compaction likely increases tension in catenated sister chromatids, providing directionality for type II topoisomerase-mediated strand exchanges toward chromatid decatenation. Specifically required for decatenation of centromeric ultrafine DNA bridges during anaphase. Early in neurogenesis, may play an essential role to ensure accurate mitotic chromosome condensation in neuron stem cells, ultimately affecting neuron pool and cortex size.</text>
</comment>
<comment type="subcellular location">
    <subcellularLocation>
        <location evidence="1 10">Nucleus</location>
    </subcellularLocation>
</comment>
<dbReference type="InterPro" id="IPR032682">
    <property type="entry name" value="Cnd1_C"/>
</dbReference>
<feature type="coiled-coil region" evidence="11">
    <location>
        <begin position="1132"/>
        <end position="1159"/>
    </location>
</feature>
<dbReference type="GeneTree" id="ENSGT00940000153566"/>
<dbReference type="GO" id="GO:0000779">
    <property type="term" value="C:condensed chromosome, centromeric region"/>
    <property type="evidence" value="ECO:0007669"/>
    <property type="project" value="UniProtKB-UniRule"/>
</dbReference>
<evidence type="ECO:0000256" key="9">
    <source>
        <dbReference type="ARBA" id="ARBA00072693"/>
    </source>
</evidence>
<keyword evidence="3" id="KW-0677">Repeat</keyword>
<dbReference type="PANTHER" id="PTHR14222">
    <property type="entry name" value="CONDENSIN"/>
    <property type="match status" value="1"/>
</dbReference>
<dbReference type="PIRSF" id="PIRSF036508">
    <property type="entry name" value="Condns_HCP-6"/>
    <property type="match status" value="1"/>
</dbReference>
<dbReference type="Ensembl" id="ENSCAFT00020014233.1">
    <property type="protein sequence ID" value="ENSCAFP00020012335.1"/>
    <property type="gene ID" value="ENSCAFG00020008353.1"/>
</dbReference>
<protein>
    <recommendedName>
        <fullName evidence="9 10">Condensin-2 complex subunit D3</fullName>
    </recommendedName>
</protein>
<evidence type="ECO:0000256" key="1">
    <source>
        <dbReference type="ARBA" id="ARBA00004123"/>
    </source>
</evidence>
<accession>A0A8C0K7T9</accession>
<evidence type="ECO:0000256" key="11">
    <source>
        <dbReference type="SAM" id="Coils"/>
    </source>
</evidence>
<keyword evidence="2 10" id="KW-0132">Cell division</keyword>
<dbReference type="FunFam" id="1.25.10.10:FF:000613">
    <property type="entry name" value="Condensin-2 complex subunit D3"/>
    <property type="match status" value="1"/>
</dbReference>
<dbReference type="InterPro" id="IPR016024">
    <property type="entry name" value="ARM-type_fold"/>
</dbReference>
<evidence type="ECO:0000256" key="10">
    <source>
        <dbReference type="PIRNR" id="PIRNR036508"/>
    </source>
</evidence>
<dbReference type="FunFam" id="1.25.10.10:FF:000319">
    <property type="entry name" value="Condensin-2 complex subunit D3"/>
    <property type="match status" value="1"/>
</dbReference>
<proteinExistence type="predicted"/>
<dbReference type="GO" id="GO:0031981">
    <property type="term" value="C:nuclear lumen"/>
    <property type="evidence" value="ECO:0007669"/>
    <property type="project" value="UniProtKB-ARBA"/>
</dbReference>
<feature type="domain" description="Condensin complex subunit 1 C-terminal" evidence="13">
    <location>
        <begin position="841"/>
        <end position="1008"/>
    </location>
</feature>
<dbReference type="Gene3D" id="1.25.10.10">
    <property type="entry name" value="Leucine-rich Repeat Variant"/>
    <property type="match status" value="3"/>
</dbReference>
<evidence type="ECO:0000259" key="13">
    <source>
        <dbReference type="Pfam" id="PF12717"/>
    </source>
</evidence>
<reference evidence="14" key="1">
    <citation type="submission" date="2025-08" db="UniProtKB">
        <authorList>
            <consortium name="Ensembl"/>
        </authorList>
    </citation>
    <scope>IDENTIFICATION</scope>
</reference>
<dbReference type="SUPFAM" id="SSF48371">
    <property type="entry name" value="ARM repeat"/>
    <property type="match status" value="1"/>
</dbReference>
<evidence type="ECO:0000256" key="7">
    <source>
        <dbReference type="ARBA" id="ARBA00023306"/>
    </source>
</evidence>
<dbReference type="FunFam" id="1.25.10.10:FF:000345">
    <property type="entry name" value="Condensin-2 complex subunit D3"/>
    <property type="match status" value="1"/>
</dbReference>
<evidence type="ECO:0000256" key="5">
    <source>
        <dbReference type="ARBA" id="ARBA00023067"/>
    </source>
</evidence>
<evidence type="ECO:0000256" key="3">
    <source>
        <dbReference type="ARBA" id="ARBA00022737"/>
    </source>
</evidence>
<reference evidence="14" key="2">
    <citation type="submission" date="2025-09" db="UniProtKB">
        <authorList>
            <consortium name="Ensembl"/>
        </authorList>
    </citation>
    <scope>IDENTIFICATION</scope>
</reference>
<organism evidence="14 15">
    <name type="scientific">Canis lupus dingo</name>
    <name type="common">dingo</name>
    <dbReference type="NCBI Taxonomy" id="286419"/>
    <lineage>
        <taxon>Eukaryota</taxon>
        <taxon>Metazoa</taxon>
        <taxon>Chordata</taxon>
        <taxon>Craniata</taxon>
        <taxon>Vertebrata</taxon>
        <taxon>Euteleostomi</taxon>
        <taxon>Mammalia</taxon>
        <taxon>Eutheria</taxon>
        <taxon>Laurasiatheria</taxon>
        <taxon>Carnivora</taxon>
        <taxon>Caniformia</taxon>
        <taxon>Canidae</taxon>
        <taxon>Canis</taxon>
    </lineage>
</organism>
<evidence type="ECO:0000313" key="15">
    <source>
        <dbReference type="Proteomes" id="UP000694391"/>
    </source>
</evidence>
<name>A0A8C0K7T9_CANLU</name>
<dbReference type="GO" id="GO:0007076">
    <property type="term" value="P:mitotic chromosome condensation"/>
    <property type="evidence" value="ECO:0007669"/>
    <property type="project" value="UniProtKB-UniRule"/>
</dbReference>
<dbReference type="InterPro" id="IPR011989">
    <property type="entry name" value="ARM-like"/>
</dbReference>
<sequence>DPRVEAEILETGLSAFTKLHEGIVPFATEEHGPSIWSFFIENRVSHRALVALFYHFVQAVHTRSVSVQCRQYGLHAAGLYFLLLEVPGSVANQVFHQVMFDKCIQILKKSWPQESNLNRKRKKEQPKNSEANPRGSRKRGKPPRKEDIEVDEIEEQEDEESICFSARDLCQIRNAIFHLLKNFLRLLSKFSLKEKPQCIQNCIEVFVALTKFEPILHEFHVTQARNLNQAKYVPELAYHGLYLLCSPFHGEGDKVISCIFHQMLNVILMLGAGEGVHHAPLTITTSVINSRNQAVQFISSIVDELKENVFPVLRILLQHICAKVTDKSEYRTYAAQSLVQLLSKLPNKEYSTFIAWLYRYSRSSKIPHRIFTLDVVLALLELPERAVDNTLSLEHQKLLKHKFLVQKIIFDRCVDKAPTVRSKALSSFAHCLEVSVTASESILELKINSKYFHLCIMAMLKKRIRDEKTNVRKSALQVLLSILKHCNISGMKEELSLLQDQSRDPAVSVRKQALQSLTELLMAQPRCVQIQKAWLTGIIPAVMDCESTVQEKALECLDQLLLQNIKHYNKFHTGDNSQVLAWALLTLLSTENQELSRYLNKAFHIWSKKEKFSSSFINHVISFTDTEHSAPAWMLLSKIACSSPKLDYTKIIASWDKLSSQQNPNSNTLGHILCVIGHIAKHLPKSTRDKVTDVIKCKLNGFQWSLELISAAVDTLQRLCRASAETPVEEQLLLFFCLIFTTKPILFQVKYIFTLGDIAQLCPARVEKRAFLLIQSILASSVDADHPFQPLSQVRGCVIPSVIRAHTVITLGKLCLQHEDLAKKSIPALVRELEVCDDVAVRNNVVIVMCDLCIRYTVMVDKYIPNISMCLKDSSPFIRKQTLILLTNLLQEEFVKWKGSLFFRFVSTLIDSHPDIASFGEFCLAHLLLKRNPVMFFQHFIECIFHFNNYEKHEKYNKFPQSERSKQLFSLKGKTNKQKRMKIYKFLLEHFTDEQRFNITSKICLSILASFADGILPLDMEASELLSDTFEVLSSKEIKLLAMRSKADKDLLEEDDMALASAVMQEAQKRLISQVQKKNFIENIIPIIISLKTVVEKNKIPALRELMTYLREVMQDYRDEIKDFFALDKQLASELEYDIKKYNEQLAQEQELARQADVSGARFIPKGRYGAAPHQSPAGCSHGRLLQAHPRGREGGHPSVSAPLPLHVWHVFLRRPMSLSTIAILNSVKKAVESKSRHHSRSTGVLSLSLSPERLDKVCHRGKSQVPPSGPRELMEVLGFVPQTQGGDRLKHRTSLPLTPFQMICFLIFKTNNFGDLGFWVAKQCVLTIRDSEKSVCLALLTRW</sequence>
<keyword evidence="15" id="KW-1185">Reference proteome</keyword>
<keyword evidence="7 10" id="KW-0131">Cell cycle</keyword>
<evidence type="ECO:0000313" key="14">
    <source>
        <dbReference type="Ensembl" id="ENSCAFP00020012335.1"/>
    </source>
</evidence>
<evidence type="ECO:0000256" key="2">
    <source>
        <dbReference type="ARBA" id="ARBA00022618"/>
    </source>
</evidence>
<keyword evidence="6 10" id="KW-0539">Nucleus</keyword>
<dbReference type="Pfam" id="PF12717">
    <property type="entry name" value="Cnd1"/>
    <property type="match status" value="1"/>
</dbReference>
<keyword evidence="4 10" id="KW-0498">Mitosis</keyword>
<dbReference type="GO" id="GO:0010032">
    <property type="term" value="P:meiotic chromosome condensation"/>
    <property type="evidence" value="ECO:0007669"/>
    <property type="project" value="TreeGrafter"/>
</dbReference>
<dbReference type="GO" id="GO:0042393">
    <property type="term" value="F:histone binding"/>
    <property type="evidence" value="ECO:0007669"/>
    <property type="project" value="TreeGrafter"/>
</dbReference>
<dbReference type="GO" id="GO:0000796">
    <property type="term" value="C:condensin complex"/>
    <property type="evidence" value="ECO:0007669"/>
    <property type="project" value="UniProtKB-UniRule"/>
</dbReference>
<keyword evidence="11" id="KW-0175">Coiled coil</keyword>
<dbReference type="GO" id="GO:0051301">
    <property type="term" value="P:cell division"/>
    <property type="evidence" value="ECO:0007669"/>
    <property type="project" value="UniProtKB-UniRule"/>
</dbReference>
<dbReference type="Proteomes" id="UP000694391">
    <property type="component" value="Unplaced"/>
</dbReference>
<feature type="region of interest" description="Disordered" evidence="12">
    <location>
        <begin position="115"/>
        <end position="153"/>
    </location>
</feature>
<evidence type="ECO:0000256" key="12">
    <source>
        <dbReference type="SAM" id="MobiDB-lite"/>
    </source>
</evidence>
<keyword evidence="5 10" id="KW-0226">DNA condensation</keyword>
<evidence type="ECO:0000256" key="6">
    <source>
        <dbReference type="ARBA" id="ARBA00023242"/>
    </source>
</evidence>
<evidence type="ECO:0000256" key="8">
    <source>
        <dbReference type="ARBA" id="ARBA00057333"/>
    </source>
</evidence>
<comment type="subunit">
    <text evidence="10">Component of the condensin-2 complex.</text>
</comment>
<evidence type="ECO:0000256" key="4">
    <source>
        <dbReference type="ARBA" id="ARBA00022776"/>
    </source>
</evidence>
<dbReference type="InterPro" id="IPR026971">
    <property type="entry name" value="CND1/NCAPD3"/>
</dbReference>
<dbReference type="PANTHER" id="PTHR14222:SF1">
    <property type="entry name" value="CONDENSIN-2 COMPLEX SUBUNIT D3"/>
    <property type="match status" value="1"/>
</dbReference>
<dbReference type="InterPro" id="IPR012371">
    <property type="entry name" value="NCAPD3"/>
</dbReference>